<dbReference type="PANTHER" id="PTHR33823">
    <property type="entry name" value="RNA POLYMERASE-BINDING TRANSCRIPTION FACTOR DKSA-RELATED"/>
    <property type="match status" value="1"/>
</dbReference>
<keyword evidence="1" id="KW-0479">Metal-binding</keyword>
<dbReference type="InterPro" id="IPR000962">
    <property type="entry name" value="Znf_DskA_TraR"/>
</dbReference>
<keyword evidence="3" id="KW-0862">Zinc</keyword>
<name>A0ABU5VUM3_9BACT</name>
<evidence type="ECO:0000256" key="1">
    <source>
        <dbReference type="ARBA" id="ARBA00022723"/>
    </source>
</evidence>
<sequence length="150" mass="17215">MNAEMMKQFENLFIELKKSTLNEMKMETPSLEKGDEIDLSQEDRQRELDLKLLARQNFMLKKIDNALFQIKNGTFGICHECDGEIEINRLRARPVATQCIACKEESERGEGHMMYEKRSHTQGKSLHGNVIPLRAHAEDLASVLTGNSDY</sequence>
<reference evidence="6 7" key="1">
    <citation type="submission" date="2023-11" db="EMBL/GenBank/DDBJ databases">
        <title>A Novel Polar Bacteriovorax (B. antarcticus) Isolated from the Biocrust in Antarctica.</title>
        <authorList>
            <person name="Mun W."/>
            <person name="Choi S.Y."/>
            <person name="Mitchell R.J."/>
        </authorList>
    </citation>
    <scope>NUCLEOTIDE SEQUENCE [LARGE SCALE GENOMIC DNA]</scope>
    <source>
        <strain evidence="6 7">PP10</strain>
    </source>
</reference>
<dbReference type="Pfam" id="PF01258">
    <property type="entry name" value="zf-dskA_traR"/>
    <property type="match status" value="1"/>
</dbReference>
<evidence type="ECO:0000256" key="2">
    <source>
        <dbReference type="ARBA" id="ARBA00022771"/>
    </source>
</evidence>
<evidence type="ECO:0000256" key="3">
    <source>
        <dbReference type="ARBA" id="ARBA00022833"/>
    </source>
</evidence>
<dbReference type="SUPFAM" id="SSF57716">
    <property type="entry name" value="Glucocorticoid receptor-like (DNA-binding domain)"/>
    <property type="match status" value="1"/>
</dbReference>
<protein>
    <submittedName>
        <fullName evidence="6">TraR/DksA family transcriptional regulator</fullName>
    </submittedName>
</protein>
<gene>
    <name evidence="6" type="ORF">SHI21_08870</name>
</gene>
<proteinExistence type="predicted"/>
<feature type="domain" description="Zinc finger DksA/TraR C4-type" evidence="5">
    <location>
        <begin position="73"/>
        <end position="108"/>
    </location>
</feature>
<comment type="caution">
    <text evidence="6">The sequence shown here is derived from an EMBL/GenBank/DDBJ whole genome shotgun (WGS) entry which is preliminary data.</text>
</comment>
<feature type="zinc finger region" description="dksA C4-type" evidence="4">
    <location>
        <begin position="78"/>
        <end position="102"/>
    </location>
</feature>
<dbReference type="PROSITE" id="PS51128">
    <property type="entry name" value="ZF_DKSA_2"/>
    <property type="match status" value="1"/>
</dbReference>
<dbReference type="InterPro" id="IPR037187">
    <property type="entry name" value="DnaK_N"/>
</dbReference>
<evidence type="ECO:0000256" key="4">
    <source>
        <dbReference type="PROSITE-ProRule" id="PRU00510"/>
    </source>
</evidence>
<dbReference type="SUPFAM" id="SSF109635">
    <property type="entry name" value="DnaK suppressor protein DksA, alpha-hairpin domain"/>
    <property type="match status" value="1"/>
</dbReference>
<evidence type="ECO:0000313" key="6">
    <source>
        <dbReference type="EMBL" id="MEA9356312.1"/>
    </source>
</evidence>
<accession>A0ABU5VUM3</accession>
<dbReference type="Proteomes" id="UP001302274">
    <property type="component" value="Unassembled WGS sequence"/>
</dbReference>
<evidence type="ECO:0000259" key="5">
    <source>
        <dbReference type="Pfam" id="PF01258"/>
    </source>
</evidence>
<evidence type="ECO:0000313" key="7">
    <source>
        <dbReference type="Proteomes" id="UP001302274"/>
    </source>
</evidence>
<keyword evidence="7" id="KW-1185">Reference proteome</keyword>
<dbReference type="Gene3D" id="1.20.120.910">
    <property type="entry name" value="DksA, coiled-coil domain"/>
    <property type="match status" value="1"/>
</dbReference>
<keyword evidence="2" id="KW-0863">Zinc-finger</keyword>
<dbReference type="RefSeq" id="WP_323576003.1">
    <property type="nucleotide sequence ID" value="NZ_JAYGJQ010000001.1"/>
</dbReference>
<organism evidence="6 7">
    <name type="scientific">Bacteriovorax antarcticus</name>
    <dbReference type="NCBI Taxonomy" id="3088717"/>
    <lineage>
        <taxon>Bacteria</taxon>
        <taxon>Pseudomonadati</taxon>
        <taxon>Bdellovibrionota</taxon>
        <taxon>Bacteriovoracia</taxon>
        <taxon>Bacteriovoracales</taxon>
        <taxon>Bacteriovoracaceae</taxon>
        <taxon>Bacteriovorax</taxon>
    </lineage>
</organism>
<dbReference type="EMBL" id="JAYGJQ010000001">
    <property type="protein sequence ID" value="MEA9356312.1"/>
    <property type="molecule type" value="Genomic_DNA"/>
</dbReference>